<feature type="compositionally biased region" description="Low complexity" evidence="1">
    <location>
        <begin position="16"/>
        <end position="25"/>
    </location>
</feature>
<proteinExistence type="predicted"/>
<organism evidence="2">
    <name type="scientific">freshwater metagenome</name>
    <dbReference type="NCBI Taxonomy" id="449393"/>
    <lineage>
        <taxon>unclassified sequences</taxon>
        <taxon>metagenomes</taxon>
        <taxon>ecological metagenomes</taxon>
    </lineage>
</organism>
<name>A0A6J6C6Z6_9ZZZZ</name>
<feature type="region of interest" description="Disordered" evidence="1">
    <location>
        <begin position="1"/>
        <end position="29"/>
    </location>
</feature>
<dbReference type="AlphaFoldDB" id="A0A6J6C6Z6"/>
<accession>A0A6J6C6Z6</accession>
<dbReference type="Pfam" id="PF04134">
    <property type="entry name" value="DCC1-like"/>
    <property type="match status" value="1"/>
</dbReference>
<sequence length="155" mass="15989">MTSTPAVPSDEPPSAGPSAGPSEDPSASDRRVVPPVLLFDGDCGFCTSSVGVLRRLVRRLPAVVPYQFTELDGLGVTAEQCAEAVQWVGADGRVASGHLAVAEVLLAAGRGWPLVGRALRAPGISPIAGAVYRWVARNRHRLPGGTPACALGRDG</sequence>
<reference evidence="2" key="1">
    <citation type="submission" date="2020-05" db="EMBL/GenBank/DDBJ databases">
        <authorList>
            <person name="Chiriac C."/>
            <person name="Salcher M."/>
            <person name="Ghai R."/>
            <person name="Kavagutti S V."/>
        </authorList>
    </citation>
    <scope>NUCLEOTIDE SEQUENCE</scope>
</reference>
<dbReference type="InterPro" id="IPR007263">
    <property type="entry name" value="DCC1-like"/>
</dbReference>
<evidence type="ECO:0000313" key="2">
    <source>
        <dbReference type="EMBL" id="CAB4547042.1"/>
    </source>
</evidence>
<dbReference type="EMBL" id="CAEZSR010000017">
    <property type="protein sequence ID" value="CAB4547042.1"/>
    <property type="molecule type" value="Genomic_DNA"/>
</dbReference>
<gene>
    <name evidence="2" type="ORF">UFOPK1493_00758</name>
</gene>
<protein>
    <submittedName>
        <fullName evidence="2">Unannotated protein</fullName>
    </submittedName>
</protein>
<dbReference type="GO" id="GO:0015035">
    <property type="term" value="F:protein-disulfide reductase activity"/>
    <property type="evidence" value="ECO:0007669"/>
    <property type="project" value="InterPro"/>
</dbReference>
<evidence type="ECO:0000256" key="1">
    <source>
        <dbReference type="SAM" id="MobiDB-lite"/>
    </source>
</evidence>